<sequence length="131" mass="14298">MDPRGSCAPEPPPRLVQLLLPQSEFRAFVERVDKALEGSEKLGRETKLSPSLFVTERLPRKRPSGRTSGPFFSNLEVFSPFPRNSGWPDGGGVFQSPDMLAGETPPAPRSETTKEGPTTTVKEETTTPEAS</sequence>
<evidence type="ECO:0000313" key="2">
    <source>
        <dbReference type="EMBL" id="KAJ1170323.1"/>
    </source>
</evidence>
<keyword evidence="3" id="KW-1185">Reference proteome</keyword>
<comment type="caution">
    <text evidence="2">The sequence shown here is derived from an EMBL/GenBank/DDBJ whole genome shotgun (WGS) entry which is preliminary data.</text>
</comment>
<protein>
    <submittedName>
        <fullName evidence="2">Uncharacterized protein</fullName>
    </submittedName>
</protein>
<evidence type="ECO:0000313" key="3">
    <source>
        <dbReference type="Proteomes" id="UP001066276"/>
    </source>
</evidence>
<dbReference type="Proteomes" id="UP001066276">
    <property type="component" value="Chromosome 4_1"/>
</dbReference>
<dbReference type="EMBL" id="JANPWB010000007">
    <property type="protein sequence ID" value="KAJ1170323.1"/>
    <property type="molecule type" value="Genomic_DNA"/>
</dbReference>
<feature type="region of interest" description="Disordered" evidence="1">
    <location>
        <begin position="86"/>
        <end position="131"/>
    </location>
</feature>
<proteinExistence type="predicted"/>
<gene>
    <name evidence="2" type="ORF">NDU88_002201</name>
</gene>
<accession>A0AAV7T1L6</accession>
<dbReference type="AlphaFoldDB" id="A0AAV7T1L6"/>
<name>A0AAV7T1L6_PLEWA</name>
<evidence type="ECO:0000256" key="1">
    <source>
        <dbReference type="SAM" id="MobiDB-lite"/>
    </source>
</evidence>
<reference evidence="2" key="1">
    <citation type="journal article" date="2022" name="bioRxiv">
        <title>Sequencing and chromosome-scale assembly of the giantPleurodeles waltlgenome.</title>
        <authorList>
            <person name="Brown T."/>
            <person name="Elewa A."/>
            <person name="Iarovenko S."/>
            <person name="Subramanian E."/>
            <person name="Araus A.J."/>
            <person name="Petzold A."/>
            <person name="Susuki M."/>
            <person name="Suzuki K.-i.T."/>
            <person name="Hayashi T."/>
            <person name="Toyoda A."/>
            <person name="Oliveira C."/>
            <person name="Osipova E."/>
            <person name="Leigh N.D."/>
            <person name="Simon A."/>
            <person name="Yun M.H."/>
        </authorList>
    </citation>
    <scope>NUCLEOTIDE SEQUENCE</scope>
    <source>
        <strain evidence="2">20211129_DDA</strain>
        <tissue evidence="2">Liver</tissue>
    </source>
</reference>
<organism evidence="2 3">
    <name type="scientific">Pleurodeles waltl</name>
    <name type="common">Iberian ribbed newt</name>
    <dbReference type="NCBI Taxonomy" id="8319"/>
    <lineage>
        <taxon>Eukaryota</taxon>
        <taxon>Metazoa</taxon>
        <taxon>Chordata</taxon>
        <taxon>Craniata</taxon>
        <taxon>Vertebrata</taxon>
        <taxon>Euteleostomi</taxon>
        <taxon>Amphibia</taxon>
        <taxon>Batrachia</taxon>
        <taxon>Caudata</taxon>
        <taxon>Salamandroidea</taxon>
        <taxon>Salamandridae</taxon>
        <taxon>Pleurodelinae</taxon>
        <taxon>Pleurodeles</taxon>
    </lineage>
</organism>